<reference evidence="17" key="1">
    <citation type="journal article" date="2016" name="Nat. Genet.">
        <title>A high-quality carrot genome assembly provides new insights into carotenoid accumulation and asterid genome evolution.</title>
        <authorList>
            <person name="Iorizzo M."/>
            <person name="Ellison S."/>
            <person name="Senalik D."/>
            <person name="Zeng P."/>
            <person name="Satapoomin P."/>
            <person name="Huang J."/>
            <person name="Bowman M."/>
            <person name="Iovene M."/>
            <person name="Sanseverino W."/>
            <person name="Cavagnaro P."/>
            <person name="Yildiz M."/>
            <person name="Macko-Podgorni A."/>
            <person name="Moranska E."/>
            <person name="Grzebelus E."/>
            <person name="Grzebelus D."/>
            <person name="Ashrafi H."/>
            <person name="Zheng Z."/>
            <person name="Cheng S."/>
            <person name="Spooner D."/>
            <person name="Van Deynze A."/>
            <person name="Simon P."/>
        </authorList>
    </citation>
    <scope>NUCLEOTIDE SEQUENCE [LARGE SCALE GENOMIC DNA]</scope>
    <source>
        <tissue evidence="17">Leaf</tissue>
    </source>
</reference>
<feature type="domain" description="Ionotropic glutamate receptor C-terminal" evidence="16">
    <location>
        <begin position="425"/>
        <end position="765"/>
    </location>
</feature>
<dbReference type="EMBL" id="LNRQ01000006">
    <property type="protein sequence ID" value="KZM91708.1"/>
    <property type="molecule type" value="Genomic_DNA"/>
</dbReference>
<comment type="caution">
    <text evidence="17">The sequence shown here is derived from an EMBL/GenBank/DDBJ whole genome shotgun (WGS) entry which is preliminary data.</text>
</comment>
<comment type="subcellular location">
    <subcellularLocation>
        <location evidence="1">Membrane</location>
        <topology evidence="1">Multi-pass membrane protein</topology>
    </subcellularLocation>
</comment>
<dbReference type="SUPFAM" id="SSF53850">
    <property type="entry name" value="Periplasmic binding protein-like II"/>
    <property type="match status" value="1"/>
</dbReference>
<evidence type="ECO:0000256" key="9">
    <source>
        <dbReference type="ARBA" id="ARBA00023170"/>
    </source>
</evidence>
<dbReference type="AlphaFoldDB" id="A0A164WFD4"/>
<name>A0A164WFD4_DAUCS</name>
<evidence type="ECO:0000256" key="3">
    <source>
        <dbReference type="ARBA" id="ARBA00022448"/>
    </source>
</evidence>
<keyword evidence="7 13" id="KW-0406">Ion transport</keyword>
<evidence type="ECO:0000259" key="16">
    <source>
        <dbReference type="SMART" id="SM00079"/>
    </source>
</evidence>
<keyword evidence="9 13" id="KW-0675">Receptor</keyword>
<dbReference type="InterPro" id="IPR044440">
    <property type="entry name" value="GABAb_receptor_plant_PBP1"/>
</dbReference>
<dbReference type="OMA" id="ATYCKGY"/>
<keyword evidence="14" id="KW-1015">Disulfide bond</keyword>
<evidence type="ECO:0000256" key="12">
    <source>
        <dbReference type="ARBA" id="ARBA00023303"/>
    </source>
</evidence>
<feature type="transmembrane region" description="Helical" evidence="15">
    <location>
        <begin position="546"/>
        <end position="563"/>
    </location>
</feature>
<dbReference type="InterPro" id="IPR001828">
    <property type="entry name" value="ANF_lig-bd_rcpt"/>
</dbReference>
<sequence>MNNLVTLGGIGGVLDLSSRVGKEQKIAMELAVQDFYSSTCYNLPIHLKDLHGNFVHTASDVIKLVEEKQVQVILGVLTLEEASLVSGFNNGTTVISLPPTAISPRLSPAEPPHLIQMSHDIRIHVRCIAALVGHFKWRKLTTIYEQRNAFSTETDLMITELSESLQNVESTIEHHFTFPPVSSLKNSAAFISNELLKLKSLNNRVFVILKSSLEFAILLFERANQMGMMGKGYVWIISDDLSSQLDSIGQPVISNMQGVIGFKSNFVDTSDSFEEFKHRFRKKYISEYPEEEHFNPSINALRAYDATWMIANAMATAEGMKGSKILFENILSSNFNGLSGKISFNNGKLEEPPTFRVMNVIGKSYREIATWSPEFGFSVNFNEEKGRDMRIGNGLVGELGSVYWPGGEQTVPEGWFLGNKEKPMKIGVPARGAFNQFVNVRYDQNQNETNVAGFSIEVFEAVVKQLSYNFSYVFVPYYGSYDDMVADVYNKRLDAAVGDTEIMADRYKIAGFSQPYMESGLVMVVTVKPDSTKESFMFLRAFTMKMWLLMAVMSLYTGFVVWLTENVESNPDFESSSVSHHVGKMLWFSVTVLSFAQRESIRSNLSRFVLATWLFVIVVVTVCFTASLTSIITVQRIQPSLVSIEYLQRTNAAVGCNGNSFIVQYLINVLHFKPENIKKINSIRDYPEAFEKGEIRAAYFVAPHAKVFLAIYCQGYTTAGPSYKLGGFGFVFRKGSPLVNDISEAILKVTESGKILELEKHMLSASNCNSSSIDISSGDTSLGPEAFSGLLIISGCISAVALLISVARLLTTSPLILSFTQGILLRRRIGRWTSSFLSRSDTTEESASSERAQDSMGIELAAWNQT</sequence>
<dbReference type="STRING" id="79200.A0A164WFD4"/>
<evidence type="ECO:0000256" key="1">
    <source>
        <dbReference type="ARBA" id="ARBA00004141"/>
    </source>
</evidence>
<dbReference type="SMART" id="SM00079">
    <property type="entry name" value="PBPe"/>
    <property type="match status" value="1"/>
</dbReference>
<comment type="function">
    <text evidence="13">Glutamate-gated receptor that probably acts as non-selective cation channel.</text>
</comment>
<feature type="disulfide bond" evidence="14">
    <location>
        <begin position="713"/>
        <end position="768"/>
    </location>
</feature>
<dbReference type="FunFam" id="3.40.50.2300:FF:000188">
    <property type="entry name" value="Glutamate receptor"/>
    <property type="match status" value="1"/>
</dbReference>
<evidence type="ECO:0000256" key="11">
    <source>
        <dbReference type="ARBA" id="ARBA00023286"/>
    </source>
</evidence>
<dbReference type="InterPro" id="IPR019594">
    <property type="entry name" value="Glu/Gly-bd"/>
</dbReference>
<evidence type="ECO:0000256" key="13">
    <source>
        <dbReference type="PIRNR" id="PIRNR037090"/>
    </source>
</evidence>
<dbReference type="PANTHER" id="PTHR18966">
    <property type="entry name" value="IONOTROPIC GLUTAMATE RECEPTOR"/>
    <property type="match status" value="1"/>
</dbReference>
<keyword evidence="8 13" id="KW-0472">Membrane</keyword>
<evidence type="ECO:0000256" key="5">
    <source>
        <dbReference type="ARBA" id="ARBA00022729"/>
    </source>
</evidence>
<dbReference type="Gene3D" id="1.10.287.70">
    <property type="match status" value="1"/>
</dbReference>
<dbReference type="FunFam" id="1.10.287.70:FF:000172">
    <property type="entry name" value="Glutamate receptor"/>
    <property type="match status" value="1"/>
</dbReference>
<evidence type="ECO:0000256" key="2">
    <source>
        <dbReference type="ARBA" id="ARBA00008685"/>
    </source>
</evidence>
<gene>
    <name evidence="17" type="ORF">DCAR_020927</name>
</gene>
<keyword evidence="12 13" id="KW-0407">Ion channel</keyword>
<evidence type="ECO:0000256" key="6">
    <source>
        <dbReference type="ARBA" id="ARBA00022989"/>
    </source>
</evidence>
<dbReference type="SUPFAM" id="SSF53822">
    <property type="entry name" value="Periplasmic binding protein-like I"/>
    <property type="match status" value="1"/>
</dbReference>
<keyword evidence="5" id="KW-0732">Signal</keyword>
<dbReference type="InterPro" id="IPR017103">
    <property type="entry name" value="Iontropic_Glu_rcpt_pln"/>
</dbReference>
<keyword evidence="3 13" id="KW-0813">Transport</keyword>
<keyword evidence="10" id="KW-0325">Glycoprotein</keyword>
<evidence type="ECO:0000313" key="17">
    <source>
        <dbReference type="EMBL" id="KZM91708.1"/>
    </source>
</evidence>
<dbReference type="GO" id="GO:0016020">
    <property type="term" value="C:membrane"/>
    <property type="evidence" value="ECO:0007669"/>
    <property type="project" value="UniProtKB-SubCell"/>
</dbReference>
<dbReference type="FunFam" id="3.40.190.10:FF:000054">
    <property type="entry name" value="Glutamate receptor"/>
    <property type="match status" value="1"/>
</dbReference>
<keyword evidence="6 15" id="KW-1133">Transmembrane helix</keyword>
<accession>A0A164WFD4</accession>
<dbReference type="InterPro" id="IPR001320">
    <property type="entry name" value="Iontro_rcpt_C"/>
</dbReference>
<evidence type="ECO:0000256" key="10">
    <source>
        <dbReference type="ARBA" id="ARBA00023180"/>
    </source>
</evidence>
<evidence type="ECO:0000256" key="15">
    <source>
        <dbReference type="SAM" id="Phobius"/>
    </source>
</evidence>
<protein>
    <recommendedName>
        <fullName evidence="13">Glutamate receptor</fullName>
    </recommendedName>
</protein>
<keyword evidence="11 13" id="KW-1071">Ligand-gated ion channel</keyword>
<dbReference type="Gene3D" id="3.40.50.2300">
    <property type="match status" value="3"/>
</dbReference>
<proteinExistence type="inferred from homology"/>
<dbReference type="CDD" id="cd19990">
    <property type="entry name" value="PBP1_GABAb_receptor_plant"/>
    <property type="match status" value="1"/>
</dbReference>
<evidence type="ECO:0000256" key="8">
    <source>
        <dbReference type="ARBA" id="ARBA00023136"/>
    </source>
</evidence>
<feature type="transmembrane region" description="Helical" evidence="15">
    <location>
        <begin position="608"/>
        <end position="632"/>
    </location>
</feature>
<dbReference type="CDD" id="cd13686">
    <property type="entry name" value="GluR_Plant"/>
    <property type="match status" value="1"/>
</dbReference>
<dbReference type="Pfam" id="PF01094">
    <property type="entry name" value="ANF_receptor"/>
    <property type="match status" value="1"/>
</dbReference>
<dbReference type="InterPro" id="IPR015683">
    <property type="entry name" value="Ionotropic_Glu_rcpt"/>
</dbReference>
<dbReference type="Gramene" id="KZM91708">
    <property type="protein sequence ID" value="KZM91708"/>
    <property type="gene ID" value="DCAR_020927"/>
</dbReference>
<dbReference type="Gene3D" id="3.40.190.10">
    <property type="entry name" value="Periplasmic binding protein-like II"/>
    <property type="match status" value="2"/>
</dbReference>
<dbReference type="Pfam" id="PF10613">
    <property type="entry name" value="Lig_chan-Glu_bd"/>
    <property type="match status" value="1"/>
</dbReference>
<dbReference type="GO" id="GO:0015276">
    <property type="term" value="F:ligand-gated monoatomic ion channel activity"/>
    <property type="evidence" value="ECO:0007669"/>
    <property type="project" value="InterPro"/>
</dbReference>
<dbReference type="Pfam" id="PF00060">
    <property type="entry name" value="Lig_chan"/>
    <property type="match status" value="1"/>
</dbReference>
<evidence type="ECO:0000256" key="7">
    <source>
        <dbReference type="ARBA" id="ARBA00023065"/>
    </source>
</evidence>
<evidence type="ECO:0000256" key="14">
    <source>
        <dbReference type="PIRSR" id="PIRSR037090-50"/>
    </source>
</evidence>
<dbReference type="InterPro" id="IPR028082">
    <property type="entry name" value="Peripla_BP_I"/>
</dbReference>
<dbReference type="PIRSF" id="PIRSF037090">
    <property type="entry name" value="Iontro_Glu-like_rcpt_pln"/>
    <property type="match status" value="1"/>
</dbReference>
<organism evidence="17">
    <name type="scientific">Daucus carota subsp. sativus</name>
    <name type="common">Carrot</name>
    <dbReference type="NCBI Taxonomy" id="79200"/>
    <lineage>
        <taxon>Eukaryota</taxon>
        <taxon>Viridiplantae</taxon>
        <taxon>Streptophyta</taxon>
        <taxon>Embryophyta</taxon>
        <taxon>Tracheophyta</taxon>
        <taxon>Spermatophyta</taxon>
        <taxon>Magnoliopsida</taxon>
        <taxon>eudicotyledons</taxon>
        <taxon>Gunneridae</taxon>
        <taxon>Pentapetalae</taxon>
        <taxon>asterids</taxon>
        <taxon>campanulids</taxon>
        <taxon>Apiales</taxon>
        <taxon>Apiaceae</taxon>
        <taxon>Apioideae</taxon>
        <taxon>Scandiceae</taxon>
        <taxon>Daucinae</taxon>
        <taxon>Daucus</taxon>
        <taxon>Daucus sect. Daucus</taxon>
    </lineage>
</organism>
<comment type="similarity">
    <text evidence="2 13">Belongs to the glutamate-gated ion channel (TC 1.A.10.1) family.</text>
</comment>
<keyword evidence="4 15" id="KW-0812">Transmembrane</keyword>
<evidence type="ECO:0000256" key="4">
    <source>
        <dbReference type="ARBA" id="ARBA00022692"/>
    </source>
</evidence>